<dbReference type="EMBL" id="SGPK01001187">
    <property type="protein sequence ID" value="THG93953.1"/>
    <property type="molecule type" value="Genomic_DNA"/>
</dbReference>
<evidence type="ECO:0000313" key="2">
    <source>
        <dbReference type="EMBL" id="THG93953.1"/>
    </source>
</evidence>
<keyword evidence="3" id="KW-1185">Reference proteome</keyword>
<organism evidence="2 3">
    <name type="scientific">Phellinidium pouzarii</name>
    <dbReference type="NCBI Taxonomy" id="167371"/>
    <lineage>
        <taxon>Eukaryota</taxon>
        <taxon>Fungi</taxon>
        <taxon>Dikarya</taxon>
        <taxon>Basidiomycota</taxon>
        <taxon>Agaricomycotina</taxon>
        <taxon>Agaricomycetes</taxon>
        <taxon>Hymenochaetales</taxon>
        <taxon>Hymenochaetaceae</taxon>
        <taxon>Phellinidium</taxon>
    </lineage>
</organism>
<feature type="compositionally biased region" description="Polar residues" evidence="1">
    <location>
        <begin position="14"/>
        <end position="32"/>
    </location>
</feature>
<name>A0A4S4K7W9_9AGAM</name>
<comment type="caution">
    <text evidence="2">The sequence shown here is derived from an EMBL/GenBank/DDBJ whole genome shotgun (WGS) entry which is preliminary data.</text>
</comment>
<dbReference type="Proteomes" id="UP000308199">
    <property type="component" value="Unassembled WGS sequence"/>
</dbReference>
<gene>
    <name evidence="2" type="ORF">EW145_g8245</name>
</gene>
<proteinExistence type="predicted"/>
<sequence length="118" mass="13070">MSLANKLLCRIFGSSGSQSTDSNDKNSQSTNDADADARNVLKQFIAKSPNASYTFDSERNAPQSELCRNIQDDTDAEHEALPGNAGVFLIFIYPLRVQIPNPTSPESRVSFPYPFHHH</sequence>
<evidence type="ECO:0000313" key="3">
    <source>
        <dbReference type="Proteomes" id="UP000308199"/>
    </source>
</evidence>
<dbReference type="AlphaFoldDB" id="A0A4S4K7W9"/>
<evidence type="ECO:0000256" key="1">
    <source>
        <dbReference type="SAM" id="MobiDB-lite"/>
    </source>
</evidence>
<feature type="region of interest" description="Disordered" evidence="1">
    <location>
        <begin position="13"/>
        <end position="36"/>
    </location>
</feature>
<dbReference type="OrthoDB" id="5277092at2759"/>
<accession>A0A4S4K7W9</accession>
<reference evidence="2 3" key="1">
    <citation type="submission" date="2019-02" db="EMBL/GenBank/DDBJ databases">
        <title>Genome sequencing of the rare red list fungi Phellinidium pouzarii.</title>
        <authorList>
            <person name="Buettner E."/>
            <person name="Kellner H."/>
        </authorList>
    </citation>
    <scope>NUCLEOTIDE SEQUENCE [LARGE SCALE GENOMIC DNA]</scope>
    <source>
        <strain evidence="2 3">DSM 108285</strain>
    </source>
</reference>
<protein>
    <submittedName>
        <fullName evidence="2">Uncharacterized protein</fullName>
    </submittedName>
</protein>